<protein>
    <submittedName>
        <fullName evidence="3">EF-hand domain-containing protein</fullName>
    </submittedName>
</protein>
<dbReference type="Gene3D" id="1.20.890.10">
    <property type="entry name" value="cAMP-dependent protein kinase regulatory subunit, dimerization-anchoring domain"/>
    <property type="match status" value="1"/>
</dbReference>
<evidence type="ECO:0000256" key="1">
    <source>
        <dbReference type="SAM" id="MobiDB-lite"/>
    </source>
</evidence>
<feature type="region of interest" description="Disordered" evidence="1">
    <location>
        <begin position="514"/>
        <end position="541"/>
    </location>
</feature>
<accession>A0A1I8G998</accession>
<reference evidence="3" key="1">
    <citation type="submission" date="2016-11" db="UniProtKB">
        <authorList>
            <consortium name="WormBaseParasite"/>
        </authorList>
    </citation>
    <scope>IDENTIFICATION</scope>
</reference>
<feature type="compositionally biased region" description="Pro residues" evidence="1">
    <location>
        <begin position="362"/>
        <end position="373"/>
    </location>
</feature>
<name>A0A1I8G998_9PLAT</name>
<dbReference type="AlphaFoldDB" id="A0A1I8G998"/>
<dbReference type="InterPro" id="IPR043408">
    <property type="entry name" value="IQCK"/>
</dbReference>
<keyword evidence="2" id="KW-1185">Reference proteome</keyword>
<organism evidence="2 3">
    <name type="scientific">Macrostomum lignano</name>
    <dbReference type="NCBI Taxonomy" id="282301"/>
    <lineage>
        <taxon>Eukaryota</taxon>
        <taxon>Metazoa</taxon>
        <taxon>Spiralia</taxon>
        <taxon>Lophotrochozoa</taxon>
        <taxon>Platyhelminthes</taxon>
        <taxon>Rhabditophora</taxon>
        <taxon>Macrostomorpha</taxon>
        <taxon>Macrostomida</taxon>
        <taxon>Macrostomidae</taxon>
        <taxon>Macrostomum</taxon>
    </lineage>
</organism>
<evidence type="ECO:0000313" key="3">
    <source>
        <dbReference type="WBParaSite" id="maker-uti_cns_0001129-snap-gene-0.2-mRNA-1"/>
    </source>
</evidence>
<dbReference type="WBParaSite" id="maker-uti_cns_0001129-snap-gene-0.2-mRNA-1">
    <property type="protein sequence ID" value="maker-uti_cns_0001129-snap-gene-0.2-mRNA-1"/>
    <property type="gene ID" value="maker-uti_cns_0001129-snap-gene-0.2"/>
</dbReference>
<dbReference type="CDD" id="cd22969">
    <property type="entry name" value="DD_IQCK"/>
    <property type="match status" value="1"/>
</dbReference>
<feature type="region of interest" description="Disordered" evidence="1">
    <location>
        <begin position="187"/>
        <end position="206"/>
    </location>
</feature>
<dbReference type="Proteomes" id="UP000095280">
    <property type="component" value="Unplaced"/>
</dbReference>
<feature type="region of interest" description="Disordered" evidence="1">
    <location>
        <begin position="356"/>
        <end position="377"/>
    </location>
</feature>
<feature type="region of interest" description="Disordered" evidence="1">
    <location>
        <begin position="299"/>
        <end position="319"/>
    </location>
</feature>
<dbReference type="PANTHER" id="PTHR34927">
    <property type="entry name" value="IQ DOMAIN-CONTAINING PROTEIN K"/>
    <property type="match status" value="1"/>
</dbReference>
<dbReference type="PROSITE" id="PS50096">
    <property type="entry name" value="IQ"/>
    <property type="match status" value="1"/>
</dbReference>
<feature type="compositionally biased region" description="Pro residues" evidence="1">
    <location>
        <begin position="190"/>
        <end position="199"/>
    </location>
</feature>
<evidence type="ECO:0000313" key="2">
    <source>
        <dbReference type="Proteomes" id="UP000095280"/>
    </source>
</evidence>
<proteinExistence type="predicted"/>
<sequence length="622" mass="68347">AGITPDKPRAINTPALSGLYCGAANLSNIDTTIAVVPSTLIRLSTAPRKKAAKTTFSCHWTSIDGRVRKYTAMPENAMQPAVVKCEVSQHVCPDVTSLRVNTKDAFKAGGKGVELRPVALHQEVVVLQPVGQAAVGGEAPAPGPHVVHELLSAILGSGGQLVELLQQTAPAADDAAGELRAADDVAALPASPPPLPEPPAGSSVWMKSVPSERDRLLRFFGLSRVIEQRLINAGSGGLLQSGLGFARVQAVDEKLGRLHRLQSVGCAWGLLKTAQKMALITHVQPKNIWEEICKEARSMRPPFPDEDAQSASTTKSDYDPKKHTPVFYGKLHHQLPCNDGSLDFDPAVSHPATFGFALLDRPPQPPPEPPCPPPDRKKCSPREYLEHYVFPTLLPAMEAMLQTAGEERCFDRKRTKFNACDFLTEYLYANNPAHPERRGTRLADVPFVRDEWERNPRPPLPLSVLLSDDEAVQIIQNYWRGFLVRRDPEVQELRQWQREWRETNRDARRSVSEFWEQRMGPDSSPRNDDDNQATKGDSTAAAACVDDATKEAGDEGQRPLAELHTTLDYNKDDRGIISPKLSEIIFRSNQDQKSLADSSELGHKRQEPLLVNCASSCSGGRA</sequence>
<dbReference type="PANTHER" id="PTHR34927:SF1">
    <property type="entry name" value="IQ DOMAIN-CONTAINING PROTEIN K"/>
    <property type="match status" value="1"/>
</dbReference>